<evidence type="ECO:0000259" key="7">
    <source>
        <dbReference type="SMART" id="SM01060"/>
    </source>
</evidence>
<dbReference type="GO" id="GO:0005777">
    <property type="term" value="C:peroxisome"/>
    <property type="evidence" value="ECO:0007669"/>
    <property type="project" value="TreeGrafter"/>
</dbReference>
<evidence type="ECO:0000313" key="9">
    <source>
        <dbReference type="Proteomes" id="UP000016929"/>
    </source>
</evidence>
<dbReference type="GO" id="GO:0042744">
    <property type="term" value="P:hydrogen peroxide catabolic process"/>
    <property type="evidence" value="ECO:0007669"/>
    <property type="project" value="UniProtKB-KW"/>
</dbReference>
<evidence type="ECO:0000256" key="4">
    <source>
        <dbReference type="ARBA" id="ARBA00023002"/>
    </source>
</evidence>
<keyword evidence="9" id="KW-1185">Reference proteome</keyword>
<dbReference type="Pfam" id="PF00199">
    <property type="entry name" value="Catalase"/>
    <property type="match status" value="1"/>
</dbReference>
<dbReference type="PANTHER" id="PTHR11465:SF26">
    <property type="entry name" value="CATALASE 2"/>
    <property type="match status" value="1"/>
</dbReference>
<dbReference type="Pfam" id="PF01636">
    <property type="entry name" value="APH"/>
    <property type="match status" value="1"/>
</dbReference>
<dbReference type="GO" id="GO:0020037">
    <property type="term" value="F:heme binding"/>
    <property type="evidence" value="ECO:0007669"/>
    <property type="project" value="InterPro"/>
</dbReference>
<dbReference type="Pfam" id="PF06628">
    <property type="entry name" value="Catalase-rel"/>
    <property type="match status" value="1"/>
</dbReference>
<dbReference type="STRING" id="1229665.N1S829"/>
<dbReference type="HOGENOM" id="CLU_533209_0_0_1"/>
<evidence type="ECO:0000256" key="6">
    <source>
        <dbReference type="ARBA" id="ARBA00023324"/>
    </source>
</evidence>
<keyword evidence="1" id="KW-0575">Peroxidase</keyword>
<sequence>MSSTHPDIDSRVQKALVGTKFQVSKLEKITGGSVNWIYKAELVRPLYNGEEEVLVKHGEPYMASKPEFALPALRSTIEIESLKILSAVSSFGNQPNDTHNFVVRTPKFYHFDQDSSTQALEFLSDGIHLKDYAIQNYGSSMPESFQPQCHELGKALGSWLRIFVAWSAQQVKHRDLVAQNEFGQAVRHMLNYAWLHERTKEYPGILNDVEDILTQVEQLAASEKENTDELQIIHGDFWTGNVVLPDAAIKEGTKIPVFVVDWEMTQLGLPSVDFGEMIAEIEEFAFRTAIHVGTHLVCVTTDFPAWGRENYERVVAVGRDIIVHAWKKDREWFEAAFSPSNLVPGIAMTPDPMLQARMFAYPDAQRYRLGSNYAQLPPNRPIAPVYAPFVRDGITTTKNYGGDPNYVRSTLSPGVTTQSITQITHHERIAANALLGLNEIPVDDEDFVQPRDLWRRVFDDAEKEKFVGNVVGSLAGTPAPLREAVVAMFSKVDGEIGQRMMAKIKEDATHL</sequence>
<organism evidence="8 9">
    <name type="scientific">Fusarium oxysporum f. sp. cubense (strain race 4)</name>
    <name type="common">Panama disease fungus</name>
    <dbReference type="NCBI Taxonomy" id="2502994"/>
    <lineage>
        <taxon>Eukaryota</taxon>
        <taxon>Fungi</taxon>
        <taxon>Dikarya</taxon>
        <taxon>Ascomycota</taxon>
        <taxon>Pezizomycotina</taxon>
        <taxon>Sordariomycetes</taxon>
        <taxon>Hypocreomycetidae</taxon>
        <taxon>Hypocreales</taxon>
        <taxon>Nectriaceae</taxon>
        <taxon>Fusarium</taxon>
        <taxon>Fusarium oxysporum species complex</taxon>
    </lineage>
</organism>
<dbReference type="SUPFAM" id="SSF56112">
    <property type="entry name" value="Protein kinase-like (PK-like)"/>
    <property type="match status" value="1"/>
</dbReference>
<accession>N1S829</accession>
<dbReference type="PROSITE" id="PS00437">
    <property type="entry name" value="CATALASE_1"/>
    <property type="match status" value="1"/>
</dbReference>
<dbReference type="Gene3D" id="2.40.180.10">
    <property type="entry name" value="Catalase core domain"/>
    <property type="match status" value="1"/>
</dbReference>
<dbReference type="InterPro" id="IPR010582">
    <property type="entry name" value="Catalase_immune_responsive"/>
</dbReference>
<dbReference type="SUPFAM" id="SSF56634">
    <property type="entry name" value="Heme-dependent catalase-like"/>
    <property type="match status" value="1"/>
</dbReference>
<feature type="domain" description="Catalase core" evidence="7">
    <location>
        <begin position="179"/>
        <end position="415"/>
    </location>
</feature>
<dbReference type="SMART" id="SM01060">
    <property type="entry name" value="Catalase"/>
    <property type="match status" value="1"/>
</dbReference>
<dbReference type="GO" id="GO:0046872">
    <property type="term" value="F:metal ion binding"/>
    <property type="evidence" value="ECO:0007669"/>
    <property type="project" value="UniProtKB-KW"/>
</dbReference>
<proteinExistence type="predicted"/>
<dbReference type="InterPro" id="IPR020835">
    <property type="entry name" value="Catalase_sf"/>
</dbReference>
<dbReference type="Gene3D" id="3.30.200.20">
    <property type="entry name" value="Phosphorylase Kinase, domain 1"/>
    <property type="match status" value="1"/>
</dbReference>
<dbReference type="Proteomes" id="UP000016929">
    <property type="component" value="Unassembled WGS sequence"/>
</dbReference>
<reference evidence="9" key="2">
    <citation type="journal article" date="2014" name="PLoS ONE">
        <title>Genome and Transcriptome Analysis of the Fungal Pathogen Fusarium oxysporum f. sp. cubense Causing Banana Vascular Wilt Disease.</title>
        <authorList>
            <person name="Guo L."/>
            <person name="Han L."/>
            <person name="Yang L."/>
            <person name="Zeng H."/>
            <person name="Fan D."/>
            <person name="Zhu Y."/>
            <person name="Feng Y."/>
            <person name="Wang G."/>
            <person name="Peng C."/>
            <person name="Jiang X."/>
            <person name="Zhou D."/>
            <person name="Ni P."/>
            <person name="Liang C."/>
            <person name="Liu L."/>
            <person name="Wang J."/>
            <person name="Mao C."/>
            <person name="Fang X."/>
            <person name="Peng M."/>
            <person name="Huang J."/>
        </authorList>
    </citation>
    <scope>NUCLEOTIDE SEQUENCE [LARGE SCALE GENOMIC DNA]</scope>
    <source>
        <strain evidence="9">race 4</strain>
    </source>
</reference>
<reference evidence="9" key="1">
    <citation type="submission" date="2012-09" db="EMBL/GenBank/DDBJ databases">
        <title>Genome sequencing and comparative transcriptomics of race 1 and race 4 of banana pathogen: Fusarium oxysporum f. sp. cubense.</title>
        <authorList>
            <person name="Fang X."/>
            <person name="Huang J."/>
        </authorList>
    </citation>
    <scope>NUCLEOTIDE SEQUENCE [LARGE SCALE GENOMIC DNA]</scope>
    <source>
        <strain evidence="9">race 4</strain>
    </source>
</reference>
<dbReference type="InterPro" id="IPR011614">
    <property type="entry name" value="Catalase_core"/>
</dbReference>
<dbReference type="InterPro" id="IPR011009">
    <property type="entry name" value="Kinase-like_dom_sf"/>
</dbReference>
<dbReference type="PROSITE" id="PS51402">
    <property type="entry name" value="CATALASE_3"/>
    <property type="match status" value="1"/>
</dbReference>
<evidence type="ECO:0000256" key="5">
    <source>
        <dbReference type="ARBA" id="ARBA00023004"/>
    </source>
</evidence>
<dbReference type="OrthoDB" id="25129at2759"/>
<keyword evidence="3" id="KW-0479">Metal-binding</keyword>
<keyword evidence="6" id="KW-0376">Hydrogen peroxide</keyword>
<dbReference type="InterPro" id="IPR002575">
    <property type="entry name" value="Aminoglycoside_PTrfase"/>
</dbReference>
<name>N1S829_FUSC4</name>
<dbReference type="AlphaFoldDB" id="N1S829"/>
<protein>
    <submittedName>
        <fullName evidence="8">Catalase</fullName>
    </submittedName>
</protein>
<dbReference type="InterPro" id="IPR018028">
    <property type="entry name" value="Catalase"/>
</dbReference>
<keyword evidence="2" id="KW-0349">Heme</keyword>
<evidence type="ECO:0000256" key="1">
    <source>
        <dbReference type="ARBA" id="ARBA00022559"/>
    </source>
</evidence>
<dbReference type="GO" id="GO:0004096">
    <property type="term" value="F:catalase activity"/>
    <property type="evidence" value="ECO:0007669"/>
    <property type="project" value="UniProtKB-EC"/>
</dbReference>
<evidence type="ECO:0000256" key="2">
    <source>
        <dbReference type="ARBA" id="ARBA00022617"/>
    </source>
</evidence>
<evidence type="ECO:0000256" key="3">
    <source>
        <dbReference type="ARBA" id="ARBA00022723"/>
    </source>
</evidence>
<keyword evidence="5" id="KW-0408">Iron</keyword>
<dbReference type="GO" id="GO:0005739">
    <property type="term" value="C:mitochondrion"/>
    <property type="evidence" value="ECO:0007669"/>
    <property type="project" value="TreeGrafter"/>
</dbReference>
<dbReference type="EMBL" id="KB726264">
    <property type="protein sequence ID" value="EMT72747.1"/>
    <property type="molecule type" value="Genomic_DNA"/>
</dbReference>
<gene>
    <name evidence="8" type="ORF">FOC4_g10004226</name>
</gene>
<dbReference type="PANTHER" id="PTHR11465">
    <property type="entry name" value="CATALASE"/>
    <property type="match status" value="1"/>
</dbReference>
<dbReference type="Gene3D" id="3.90.1200.10">
    <property type="match status" value="1"/>
</dbReference>
<dbReference type="InterPro" id="IPR002226">
    <property type="entry name" value="Catalase_haem_BS"/>
</dbReference>
<evidence type="ECO:0000313" key="8">
    <source>
        <dbReference type="EMBL" id="EMT72747.1"/>
    </source>
</evidence>
<keyword evidence="4" id="KW-0560">Oxidoreductase</keyword>
<dbReference type="GO" id="GO:0042542">
    <property type="term" value="P:response to hydrogen peroxide"/>
    <property type="evidence" value="ECO:0007669"/>
    <property type="project" value="TreeGrafter"/>
</dbReference>